<reference evidence="1 2" key="1">
    <citation type="journal article" date="2016" name="Nat. Commun.">
        <title>Thousands of microbial genomes shed light on interconnected biogeochemical processes in an aquifer system.</title>
        <authorList>
            <person name="Anantharaman K."/>
            <person name="Brown C.T."/>
            <person name="Hug L.A."/>
            <person name="Sharon I."/>
            <person name="Castelle C.J."/>
            <person name="Probst A.J."/>
            <person name="Thomas B.C."/>
            <person name="Singh A."/>
            <person name="Wilkins M.J."/>
            <person name="Karaoz U."/>
            <person name="Brodie E.L."/>
            <person name="Williams K.H."/>
            <person name="Hubbard S.S."/>
            <person name="Banfield J.F."/>
        </authorList>
    </citation>
    <scope>NUCLEOTIDE SEQUENCE [LARGE SCALE GENOMIC DNA]</scope>
</reference>
<evidence type="ECO:0000313" key="2">
    <source>
        <dbReference type="Proteomes" id="UP000176678"/>
    </source>
</evidence>
<dbReference type="PANTHER" id="PTHR43649:SF12">
    <property type="entry name" value="DIACETYLCHITOBIOSE BINDING PROTEIN DASA"/>
    <property type="match status" value="1"/>
</dbReference>
<evidence type="ECO:0000313" key="1">
    <source>
        <dbReference type="EMBL" id="OGL88889.1"/>
    </source>
</evidence>
<dbReference type="AlphaFoldDB" id="A0A1F7VEF2"/>
<dbReference type="Gene3D" id="3.40.190.10">
    <property type="entry name" value="Periplasmic binding protein-like II"/>
    <property type="match status" value="1"/>
</dbReference>
<dbReference type="InterPro" id="IPR050490">
    <property type="entry name" value="Bact_solute-bd_prot1"/>
</dbReference>
<dbReference type="STRING" id="1802410.A3H75_02000"/>
<dbReference type="PROSITE" id="PS51257">
    <property type="entry name" value="PROKAR_LIPOPROTEIN"/>
    <property type="match status" value="1"/>
</dbReference>
<sequence>MQKRWGYYLLSFTAIIVLTGAGCSKGATSAAKAAAKPITLEYWSVAHDSKIMGDLTAKYKTVRSYVTIKFRRYRPEEFEQKLLEALAEDRGPDVITIHNTWVGKYQNKLLPMPANLTVARVYTVGGKLRSEQVTEIQNIVTPTVRQLDERFVQTVKADVVRSDDAGKPQILGLPMALDTMVLFYNQDLLDQANIPQAPTTWTELQEAIVATTRYDNDGGIVQAGGAFGTGKNVDRAGDILTALLMQNGATMSDARGRATFNLVPEGVRGQDSPALEALRFYTDFGNPGKQGYTWNTTMGESALDAFGRGKAAFFFGYAYDIPLLKAHAPKLNYRILSMPQLNPAKVENVANYWVESVSKKTLHPNEAWDFVNFLTQAQQADYYTEKSRKPTALRASVDKQLQNPDLAPFASQVTTAKSWYHGRNPAAADSALVDMIDFIHENRALEETEDIFTAAIERAISKINQSL</sequence>
<organism evidence="1 2">
    <name type="scientific">Candidatus Uhrbacteria bacterium RIFCSPLOWO2_02_FULL_51_9</name>
    <dbReference type="NCBI Taxonomy" id="1802410"/>
    <lineage>
        <taxon>Bacteria</taxon>
        <taxon>Candidatus Uhriibacteriota</taxon>
    </lineage>
</organism>
<comment type="caution">
    <text evidence="1">The sequence shown here is derived from an EMBL/GenBank/DDBJ whole genome shotgun (WGS) entry which is preliminary data.</text>
</comment>
<accession>A0A1F7VEF2</accession>
<dbReference type="PANTHER" id="PTHR43649">
    <property type="entry name" value="ARABINOSE-BINDING PROTEIN-RELATED"/>
    <property type="match status" value="1"/>
</dbReference>
<dbReference type="SUPFAM" id="SSF53850">
    <property type="entry name" value="Periplasmic binding protein-like II"/>
    <property type="match status" value="1"/>
</dbReference>
<dbReference type="Pfam" id="PF01547">
    <property type="entry name" value="SBP_bac_1"/>
    <property type="match status" value="1"/>
</dbReference>
<gene>
    <name evidence="1" type="ORF">A3H75_02000</name>
</gene>
<name>A0A1F7VEF2_9BACT</name>
<dbReference type="InterPro" id="IPR006059">
    <property type="entry name" value="SBP"/>
</dbReference>
<dbReference type="EMBL" id="MGES01000022">
    <property type="protein sequence ID" value="OGL88889.1"/>
    <property type="molecule type" value="Genomic_DNA"/>
</dbReference>
<proteinExistence type="predicted"/>
<evidence type="ECO:0008006" key="3">
    <source>
        <dbReference type="Google" id="ProtNLM"/>
    </source>
</evidence>
<protein>
    <recommendedName>
        <fullName evidence="3">ABC transporter substrate-binding protein</fullName>
    </recommendedName>
</protein>
<dbReference type="Proteomes" id="UP000176678">
    <property type="component" value="Unassembled WGS sequence"/>
</dbReference>